<keyword evidence="3 6" id="KW-1133">Transmembrane helix</keyword>
<dbReference type="EMBL" id="ML995486">
    <property type="protein sequence ID" value="KAF2141892.1"/>
    <property type="molecule type" value="Genomic_DNA"/>
</dbReference>
<dbReference type="PANTHER" id="PTHR33048:SF96">
    <property type="entry name" value="INTEGRAL MEMBRANE PROTEIN"/>
    <property type="match status" value="1"/>
</dbReference>
<evidence type="ECO:0000256" key="6">
    <source>
        <dbReference type="SAM" id="Phobius"/>
    </source>
</evidence>
<evidence type="ECO:0000256" key="1">
    <source>
        <dbReference type="ARBA" id="ARBA00004141"/>
    </source>
</evidence>
<protein>
    <recommendedName>
        <fullName evidence="7">Rhodopsin domain-containing protein</fullName>
    </recommendedName>
</protein>
<feature type="domain" description="Rhodopsin" evidence="7">
    <location>
        <begin position="25"/>
        <end position="265"/>
    </location>
</feature>
<dbReference type="GO" id="GO:0016020">
    <property type="term" value="C:membrane"/>
    <property type="evidence" value="ECO:0007669"/>
    <property type="project" value="UniProtKB-SubCell"/>
</dbReference>
<reference evidence="8" key="1">
    <citation type="journal article" date="2020" name="Stud. Mycol.">
        <title>101 Dothideomycetes genomes: a test case for predicting lifestyles and emergence of pathogens.</title>
        <authorList>
            <person name="Haridas S."/>
            <person name="Albert R."/>
            <person name="Binder M."/>
            <person name="Bloem J."/>
            <person name="Labutti K."/>
            <person name="Salamov A."/>
            <person name="Andreopoulos B."/>
            <person name="Baker S."/>
            <person name="Barry K."/>
            <person name="Bills G."/>
            <person name="Bluhm B."/>
            <person name="Cannon C."/>
            <person name="Castanera R."/>
            <person name="Culley D."/>
            <person name="Daum C."/>
            <person name="Ezra D."/>
            <person name="Gonzalez J."/>
            <person name="Henrissat B."/>
            <person name="Kuo A."/>
            <person name="Liang C."/>
            <person name="Lipzen A."/>
            <person name="Lutzoni F."/>
            <person name="Magnuson J."/>
            <person name="Mondo S."/>
            <person name="Nolan M."/>
            <person name="Ohm R."/>
            <person name="Pangilinan J."/>
            <person name="Park H.-J."/>
            <person name="Ramirez L."/>
            <person name="Alfaro M."/>
            <person name="Sun H."/>
            <person name="Tritt A."/>
            <person name="Yoshinaga Y."/>
            <person name="Zwiers L.-H."/>
            <person name="Turgeon B."/>
            <person name="Goodwin S."/>
            <person name="Spatafora J."/>
            <person name="Crous P."/>
            <person name="Grigoriev I."/>
        </authorList>
    </citation>
    <scope>NUCLEOTIDE SEQUENCE</scope>
    <source>
        <strain evidence="8">CBS 121167</strain>
    </source>
</reference>
<dbReference type="InterPro" id="IPR049326">
    <property type="entry name" value="Rhodopsin_dom_fungi"/>
</dbReference>
<feature type="transmembrane region" description="Helical" evidence="6">
    <location>
        <begin position="117"/>
        <end position="140"/>
    </location>
</feature>
<dbReference type="RefSeq" id="XP_033397604.1">
    <property type="nucleotide sequence ID" value="XM_033544878.1"/>
</dbReference>
<organism evidence="8 9">
    <name type="scientific">Aplosporella prunicola CBS 121167</name>
    <dbReference type="NCBI Taxonomy" id="1176127"/>
    <lineage>
        <taxon>Eukaryota</taxon>
        <taxon>Fungi</taxon>
        <taxon>Dikarya</taxon>
        <taxon>Ascomycota</taxon>
        <taxon>Pezizomycotina</taxon>
        <taxon>Dothideomycetes</taxon>
        <taxon>Dothideomycetes incertae sedis</taxon>
        <taxon>Botryosphaeriales</taxon>
        <taxon>Aplosporellaceae</taxon>
        <taxon>Aplosporella</taxon>
    </lineage>
</organism>
<feature type="transmembrane region" description="Helical" evidence="6">
    <location>
        <begin position="41"/>
        <end position="64"/>
    </location>
</feature>
<accession>A0A6A6BCE9</accession>
<name>A0A6A6BCE9_9PEZI</name>
<evidence type="ECO:0000259" key="7">
    <source>
        <dbReference type="Pfam" id="PF20684"/>
    </source>
</evidence>
<sequence length="384" mass="42467">MEDRSQEVLAVAVLFFAMSWLAVMLRVYVRIILLKSWGLDDWAMAVALLCFTIYLICQLGGVYYGTGRHYHDLDESDFHKGLGFWWLCEIFYVLSSTSLKVAIGLFLLRIAVNKQHIVIIHVINAASIVFGLAYVCVVAFQCTPVHTFWTIRPNNPNCLPRDTVANVTYAASALASFADWTFGILPGFIVWDLHMNKRTKIVVVGILGFAAIGSTATLVRIPFIKGLKTPDDFLWTSTDIAIWSTIEPGIGITAACIATLRPLLQMFLHRTGLSTHSHTNTTPFTPNWGSGNHLATKGRAGYIRSGSFAHGMETLRPDYSGTTTTVTGRGDKSWRCDSDDNSLEENVATSCNGVQINKTVQITHITEEAAEDHHNHRISGDDAV</sequence>
<feature type="transmembrane region" description="Helical" evidence="6">
    <location>
        <begin position="241"/>
        <end position="260"/>
    </location>
</feature>
<evidence type="ECO:0000313" key="8">
    <source>
        <dbReference type="EMBL" id="KAF2141892.1"/>
    </source>
</evidence>
<evidence type="ECO:0000256" key="4">
    <source>
        <dbReference type="ARBA" id="ARBA00023136"/>
    </source>
</evidence>
<dbReference type="Proteomes" id="UP000799438">
    <property type="component" value="Unassembled WGS sequence"/>
</dbReference>
<feature type="transmembrane region" description="Helical" evidence="6">
    <location>
        <begin position="6"/>
        <end position="29"/>
    </location>
</feature>
<evidence type="ECO:0000256" key="5">
    <source>
        <dbReference type="ARBA" id="ARBA00038359"/>
    </source>
</evidence>
<dbReference type="InterPro" id="IPR052337">
    <property type="entry name" value="SAT4-like"/>
</dbReference>
<evidence type="ECO:0000313" key="9">
    <source>
        <dbReference type="Proteomes" id="UP000799438"/>
    </source>
</evidence>
<comment type="similarity">
    <text evidence="5">Belongs to the SAT4 family.</text>
</comment>
<feature type="transmembrane region" description="Helical" evidence="6">
    <location>
        <begin position="169"/>
        <end position="189"/>
    </location>
</feature>
<evidence type="ECO:0000256" key="2">
    <source>
        <dbReference type="ARBA" id="ARBA00022692"/>
    </source>
</evidence>
<keyword evidence="2 6" id="KW-0812">Transmembrane</keyword>
<dbReference type="Pfam" id="PF20684">
    <property type="entry name" value="Fung_rhodopsin"/>
    <property type="match status" value="1"/>
</dbReference>
<keyword evidence="4 6" id="KW-0472">Membrane</keyword>
<dbReference type="PANTHER" id="PTHR33048">
    <property type="entry name" value="PTH11-LIKE INTEGRAL MEMBRANE PROTEIN (AFU_ORTHOLOGUE AFUA_5G11245)"/>
    <property type="match status" value="1"/>
</dbReference>
<keyword evidence="9" id="KW-1185">Reference proteome</keyword>
<comment type="subcellular location">
    <subcellularLocation>
        <location evidence="1">Membrane</location>
        <topology evidence="1">Multi-pass membrane protein</topology>
    </subcellularLocation>
</comment>
<dbReference type="AlphaFoldDB" id="A0A6A6BCE9"/>
<dbReference type="GeneID" id="54302374"/>
<dbReference type="OrthoDB" id="3923077at2759"/>
<evidence type="ECO:0000256" key="3">
    <source>
        <dbReference type="ARBA" id="ARBA00022989"/>
    </source>
</evidence>
<proteinExistence type="inferred from homology"/>
<gene>
    <name evidence="8" type="ORF">K452DRAFT_326918</name>
</gene>
<feature type="transmembrane region" description="Helical" evidence="6">
    <location>
        <begin position="84"/>
        <end position="108"/>
    </location>
</feature>
<feature type="transmembrane region" description="Helical" evidence="6">
    <location>
        <begin position="201"/>
        <end position="221"/>
    </location>
</feature>